<dbReference type="InterPro" id="IPR006145">
    <property type="entry name" value="PsdUridine_synth_RsuA/RluA"/>
</dbReference>
<organism evidence="3">
    <name type="scientific">Pyrodinium bahamense</name>
    <dbReference type="NCBI Taxonomy" id="73915"/>
    <lineage>
        <taxon>Eukaryota</taxon>
        <taxon>Sar</taxon>
        <taxon>Alveolata</taxon>
        <taxon>Dinophyceae</taxon>
        <taxon>Gonyaulacales</taxon>
        <taxon>Pyrocystaceae</taxon>
        <taxon>Pyrodinium</taxon>
    </lineage>
</organism>
<dbReference type="GO" id="GO:0003723">
    <property type="term" value="F:RNA binding"/>
    <property type="evidence" value="ECO:0007669"/>
    <property type="project" value="InterPro"/>
</dbReference>
<dbReference type="InterPro" id="IPR020103">
    <property type="entry name" value="PsdUridine_synth_cat_dom_sf"/>
</dbReference>
<evidence type="ECO:0000259" key="2">
    <source>
        <dbReference type="Pfam" id="PF00849"/>
    </source>
</evidence>
<gene>
    <name evidence="3" type="ORF">PBAH0796_LOCUS31887</name>
</gene>
<dbReference type="AlphaFoldDB" id="A0A7S0BA90"/>
<dbReference type="PANTHER" id="PTHR21600">
    <property type="entry name" value="MITOCHONDRIAL RNA PSEUDOURIDINE SYNTHASE"/>
    <property type="match status" value="1"/>
</dbReference>
<feature type="domain" description="Pseudouridine synthase RsuA/RluA-like" evidence="2">
    <location>
        <begin position="28"/>
        <end position="189"/>
    </location>
</feature>
<dbReference type="PANTHER" id="PTHR21600:SF87">
    <property type="entry name" value="RNA PSEUDOURIDYLATE SYNTHASE DOMAIN-CONTAINING PROTEIN 1"/>
    <property type="match status" value="1"/>
</dbReference>
<dbReference type="Gene3D" id="3.30.2350.10">
    <property type="entry name" value="Pseudouridine synthase"/>
    <property type="match status" value="1"/>
</dbReference>
<dbReference type="GO" id="GO:0000455">
    <property type="term" value="P:enzyme-directed rRNA pseudouridine synthesis"/>
    <property type="evidence" value="ECO:0007669"/>
    <property type="project" value="TreeGrafter"/>
</dbReference>
<dbReference type="InterPro" id="IPR050188">
    <property type="entry name" value="RluA_PseudoU_synthase"/>
</dbReference>
<sequence>MQDRVGYAFGGTPVSGPPAVLFNRPGTVVVFKPAGWEVDSTGGGDDRMLLSSFLQHEFSKELNPLVHLLEFGYGFLHRLDLPSSGLVLAGTTFEGLYSLRGQLNTYCLAREYATLCHHVAPPSLDVDARVDATSTRVLRSAVGDLGRPASSRLLAPAHLRRAGPPLAALCLLVVRIRTGRRHQIRVHTRHVGHPTVADCWYCPEACTLDGGY</sequence>
<dbReference type="Pfam" id="PF00849">
    <property type="entry name" value="PseudoU_synth_2"/>
    <property type="match status" value="1"/>
</dbReference>
<name>A0A7S0BA90_9DINO</name>
<reference evidence="3" key="1">
    <citation type="submission" date="2021-01" db="EMBL/GenBank/DDBJ databases">
        <authorList>
            <person name="Corre E."/>
            <person name="Pelletier E."/>
            <person name="Niang G."/>
            <person name="Scheremetjew M."/>
            <person name="Finn R."/>
            <person name="Kale V."/>
            <person name="Holt S."/>
            <person name="Cochrane G."/>
            <person name="Meng A."/>
            <person name="Brown T."/>
            <person name="Cohen L."/>
        </authorList>
    </citation>
    <scope>NUCLEOTIDE SEQUENCE</scope>
    <source>
        <strain evidence="3">Pbaha01</strain>
    </source>
</reference>
<comment type="similarity">
    <text evidence="1">Belongs to the pseudouridine synthase RluA family.</text>
</comment>
<protein>
    <recommendedName>
        <fullName evidence="2">Pseudouridine synthase RsuA/RluA-like domain-containing protein</fullName>
    </recommendedName>
</protein>
<evidence type="ECO:0000256" key="1">
    <source>
        <dbReference type="ARBA" id="ARBA00010876"/>
    </source>
</evidence>
<proteinExistence type="inferred from homology"/>
<dbReference type="SUPFAM" id="SSF55120">
    <property type="entry name" value="Pseudouridine synthase"/>
    <property type="match status" value="1"/>
</dbReference>
<dbReference type="EMBL" id="HBEG01052423">
    <property type="protein sequence ID" value="CAD8388199.1"/>
    <property type="molecule type" value="Transcribed_RNA"/>
</dbReference>
<accession>A0A7S0BA90</accession>
<dbReference type="GO" id="GO:0009982">
    <property type="term" value="F:pseudouridine synthase activity"/>
    <property type="evidence" value="ECO:0007669"/>
    <property type="project" value="InterPro"/>
</dbReference>
<evidence type="ECO:0000313" key="3">
    <source>
        <dbReference type="EMBL" id="CAD8388199.1"/>
    </source>
</evidence>